<evidence type="ECO:0000256" key="2">
    <source>
        <dbReference type="ARBA" id="ARBA00022729"/>
    </source>
</evidence>
<evidence type="ECO:0000256" key="6">
    <source>
        <dbReference type="SAM" id="MobiDB-lite"/>
    </source>
</evidence>
<dbReference type="GO" id="GO:0009279">
    <property type="term" value="C:cell outer membrane"/>
    <property type="evidence" value="ECO:0007669"/>
    <property type="project" value="UniProtKB-SubCell"/>
</dbReference>
<proteinExistence type="predicted"/>
<keyword evidence="3" id="KW-0472">Membrane</keyword>
<evidence type="ECO:0000256" key="5">
    <source>
        <dbReference type="ARBA" id="ARBA00023288"/>
    </source>
</evidence>
<evidence type="ECO:0000256" key="1">
    <source>
        <dbReference type="ARBA" id="ARBA00004459"/>
    </source>
</evidence>
<keyword evidence="2" id="KW-0732">Signal</keyword>
<dbReference type="EMBL" id="DSUH01000389">
    <property type="protein sequence ID" value="HGU34544.1"/>
    <property type="molecule type" value="Genomic_DNA"/>
</dbReference>
<comment type="caution">
    <text evidence="7">The sequence shown here is derived from an EMBL/GenBank/DDBJ whole genome shotgun (WGS) entry which is preliminary data.</text>
</comment>
<keyword evidence="5" id="KW-0449">Lipoprotein</keyword>
<reference evidence="7" key="1">
    <citation type="journal article" date="2020" name="mSystems">
        <title>Genome- and Community-Level Interaction Insights into Carbon Utilization and Element Cycling Functions of Hydrothermarchaeota in Hydrothermal Sediment.</title>
        <authorList>
            <person name="Zhou Z."/>
            <person name="Liu Y."/>
            <person name="Xu W."/>
            <person name="Pan J."/>
            <person name="Luo Z.H."/>
            <person name="Li M."/>
        </authorList>
    </citation>
    <scope>NUCLEOTIDE SEQUENCE [LARGE SCALE GENOMIC DNA]</scope>
    <source>
        <strain evidence="7">SpSt-477</strain>
    </source>
</reference>
<evidence type="ECO:0000256" key="4">
    <source>
        <dbReference type="ARBA" id="ARBA00023139"/>
    </source>
</evidence>
<dbReference type="AlphaFoldDB" id="A0A7C4RUI9"/>
<evidence type="ECO:0000256" key="3">
    <source>
        <dbReference type="ARBA" id="ARBA00023136"/>
    </source>
</evidence>
<protein>
    <recommendedName>
        <fullName evidence="8">Conjugal transfer protein TraT</fullName>
    </recommendedName>
</protein>
<organism evidence="7">
    <name type="scientific">Desulfatirhabdium butyrativorans</name>
    <dbReference type="NCBI Taxonomy" id="340467"/>
    <lineage>
        <taxon>Bacteria</taxon>
        <taxon>Pseudomonadati</taxon>
        <taxon>Thermodesulfobacteriota</taxon>
        <taxon>Desulfobacteria</taxon>
        <taxon>Desulfobacterales</taxon>
        <taxon>Desulfatirhabdiaceae</taxon>
        <taxon>Desulfatirhabdium</taxon>
    </lineage>
</organism>
<comment type="subcellular location">
    <subcellularLocation>
        <location evidence="1">Cell outer membrane</location>
        <topology evidence="1">Lipid-anchor</topology>
    </subcellularLocation>
</comment>
<name>A0A7C4RUI9_9BACT</name>
<feature type="region of interest" description="Disordered" evidence="6">
    <location>
        <begin position="225"/>
        <end position="249"/>
    </location>
</feature>
<accession>A0A7C4RUI9</accession>
<dbReference type="InterPro" id="IPR008874">
    <property type="entry name" value="TraT_complement-R"/>
</dbReference>
<dbReference type="Pfam" id="PF05818">
    <property type="entry name" value="TraT"/>
    <property type="match status" value="1"/>
</dbReference>
<evidence type="ECO:0000313" key="7">
    <source>
        <dbReference type="EMBL" id="HGU34544.1"/>
    </source>
</evidence>
<keyword evidence="4" id="KW-0564">Palmitate</keyword>
<gene>
    <name evidence="7" type="ORF">ENS29_17115</name>
</gene>
<sequence length="293" mass="30884">MDGLEGGVSFQTVGRIGSIRTVTNNVQEECMKRMWRRNWWMAVLVVIMGAAACSPIQRSIDYSQMQTDVAMSQTIFLTPTDAPKTVYIKAQNTSSYQAASASFQEWLTSNLISKGYTTVQSVKEATYILQANIRYVGEWKDDLTFEGAGTGAAAGALAGIGLGGSKHSTAGGIIGGVVGAGIGFAADMMTRPKTAVAVIDFQLTERLTEDQDIIDQQVSQTTVTSESKTLGGIGSKPNAPTSTTSVKSVSSGKAGTKIYTAGVAAKAIQIGLNIDEAMPKLIQMAAMQIGGIF</sequence>
<evidence type="ECO:0008006" key="8">
    <source>
        <dbReference type="Google" id="ProtNLM"/>
    </source>
</evidence>